<proteinExistence type="predicted"/>
<dbReference type="KEGG" id="ftj:FTUN_2123"/>
<sequence length="330" mass="35703">MGNDPFESALHAARAALGPVPERLQFPEPDWSLSTGESDTPAGSTGSGKDGPIGESAPGSGSTSDVKPALELSPGEPVWAALYHLKALCDLLPPTPGSESRLGQCVARMRDTASKELFADAEPDPLADDSLSPISYPRLEVNEAVGSARHLLLELLPRVEFERRLRELLDRELRKSDPFLEEDDRGTIQGMVEPSGPSRQKMRNDSKLHALGVFLDALRRQPFAAVRCAVRLLSNVAIPSNLLSVDVMEFVVTFRSQPHRVSEPAAHFVRLLLAAQGGIVSTGELKKALKVSGQIVPKRLKDKLPIALVAAIVTDQRGSRLDVDQLMSYA</sequence>
<evidence type="ECO:0000256" key="1">
    <source>
        <dbReference type="SAM" id="MobiDB-lite"/>
    </source>
</evidence>
<protein>
    <submittedName>
        <fullName evidence="2">Uncharacterized protein</fullName>
    </submittedName>
</protein>
<evidence type="ECO:0000313" key="3">
    <source>
        <dbReference type="Proteomes" id="UP000503447"/>
    </source>
</evidence>
<feature type="region of interest" description="Disordered" evidence="1">
    <location>
        <begin position="16"/>
        <end position="70"/>
    </location>
</feature>
<evidence type="ECO:0000313" key="2">
    <source>
        <dbReference type="EMBL" id="QJW94601.1"/>
    </source>
</evidence>
<dbReference type="EMBL" id="CP053452">
    <property type="protein sequence ID" value="QJW94601.1"/>
    <property type="molecule type" value="Genomic_DNA"/>
</dbReference>
<reference evidence="3" key="1">
    <citation type="submission" date="2020-05" db="EMBL/GenBank/DDBJ databases">
        <title>Frigoriglobus tundricola gen. nov., sp. nov., a psychrotolerant cellulolytic planctomycete of the family Gemmataceae with two divergent copies of 16S rRNA gene.</title>
        <authorList>
            <person name="Kulichevskaya I.S."/>
            <person name="Ivanova A.A."/>
            <person name="Naumoff D.G."/>
            <person name="Beletsky A.V."/>
            <person name="Rijpstra W.I.C."/>
            <person name="Sinninghe Damste J.S."/>
            <person name="Mardanov A.V."/>
            <person name="Ravin N.V."/>
            <person name="Dedysh S.N."/>
        </authorList>
    </citation>
    <scope>NUCLEOTIDE SEQUENCE [LARGE SCALE GENOMIC DNA]</scope>
    <source>
        <strain evidence="3">PL17</strain>
    </source>
</reference>
<gene>
    <name evidence="2" type="ORF">FTUN_2123</name>
</gene>
<keyword evidence="3" id="KW-1185">Reference proteome</keyword>
<accession>A0A6M5YMZ2</accession>
<name>A0A6M5YMZ2_9BACT</name>
<organism evidence="2 3">
    <name type="scientific">Frigoriglobus tundricola</name>
    <dbReference type="NCBI Taxonomy" id="2774151"/>
    <lineage>
        <taxon>Bacteria</taxon>
        <taxon>Pseudomonadati</taxon>
        <taxon>Planctomycetota</taxon>
        <taxon>Planctomycetia</taxon>
        <taxon>Gemmatales</taxon>
        <taxon>Gemmataceae</taxon>
        <taxon>Frigoriglobus</taxon>
    </lineage>
</organism>
<dbReference type="AlphaFoldDB" id="A0A6M5YMZ2"/>
<dbReference type="Proteomes" id="UP000503447">
    <property type="component" value="Chromosome"/>
</dbReference>
<feature type="compositionally biased region" description="Polar residues" evidence="1">
    <location>
        <begin position="32"/>
        <end position="44"/>
    </location>
</feature>